<dbReference type="GO" id="GO:0016491">
    <property type="term" value="F:oxidoreductase activity"/>
    <property type="evidence" value="ECO:0007669"/>
    <property type="project" value="UniProtKB-KW"/>
</dbReference>
<dbReference type="RefSeq" id="WP_124907568.1">
    <property type="nucleotide sequence ID" value="NZ_RQJP01000003.1"/>
</dbReference>
<protein>
    <submittedName>
        <fullName evidence="9">Nitroreductase</fullName>
    </submittedName>
</protein>
<dbReference type="EMBL" id="RQJP01000003">
    <property type="protein sequence ID" value="RRB13670.1"/>
    <property type="molecule type" value="Genomic_DNA"/>
</dbReference>
<gene>
    <name evidence="9" type="ORF">EHT87_15535</name>
</gene>
<dbReference type="AlphaFoldDB" id="A0A3P1CKD7"/>
<accession>A0A3P1CKD7</accession>
<comment type="cofactor">
    <cofactor evidence="1">
        <name>FMN</name>
        <dbReference type="ChEBI" id="CHEBI:58210"/>
    </cofactor>
</comment>
<keyword evidence="3" id="KW-0285">Flavoprotein</keyword>
<evidence type="ECO:0000256" key="5">
    <source>
        <dbReference type="ARBA" id="ARBA00022857"/>
    </source>
</evidence>
<dbReference type="PANTHER" id="PTHR43821:SF1">
    <property type="entry name" value="NAD(P)H NITROREDUCTASE YDJA-RELATED"/>
    <property type="match status" value="1"/>
</dbReference>
<reference evidence="9 10" key="1">
    <citation type="submission" date="2018-11" db="EMBL/GenBank/DDBJ databases">
        <authorList>
            <person name="Zhou Z."/>
            <person name="Wang G."/>
        </authorList>
    </citation>
    <scope>NUCLEOTIDE SEQUENCE [LARGE SCALE GENOMIC DNA]</scope>
    <source>
        <strain evidence="9 10">KCTC42998</strain>
    </source>
</reference>
<dbReference type="Proteomes" id="UP000274271">
    <property type="component" value="Unassembled WGS sequence"/>
</dbReference>
<comment type="caution">
    <text evidence="9">The sequence shown here is derived from an EMBL/GenBank/DDBJ whole genome shotgun (WGS) entry which is preliminary data.</text>
</comment>
<evidence type="ECO:0000256" key="6">
    <source>
        <dbReference type="ARBA" id="ARBA00023002"/>
    </source>
</evidence>
<dbReference type="InterPro" id="IPR000415">
    <property type="entry name" value="Nitroreductase-like"/>
</dbReference>
<dbReference type="PANTHER" id="PTHR43821">
    <property type="entry name" value="NAD(P)H NITROREDUCTASE YDJA-RELATED"/>
    <property type="match status" value="1"/>
</dbReference>
<evidence type="ECO:0000256" key="7">
    <source>
        <dbReference type="ARBA" id="ARBA00023027"/>
    </source>
</evidence>
<keyword evidence="4" id="KW-0288">FMN</keyword>
<evidence type="ECO:0000256" key="2">
    <source>
        <dbReference type="ARBA" id="ARBA00007118"/>
    </source>
</evidence>
<evidence type="ECO:0000256" key="4">
    <source>
        <dbReference type="ARBA" id="ARBA00022643"/>
    </source>
</evidence>
<dbReference type="Gene3D" id="3.40.109.10">
    <property type="entry name" value="NADH Oxidase"/>
    <property type="match status" value="1"/>
</dbReference>
<feature type="domain" description="Nitroreductase" evidence="8">
    <location>
        <begin position="12"/>
        <end position="170"/>
    </location>
</feature>
<evidence type="ECO:0000259" key="8">
    <source>
        <dbReference type="Pfam" id="PF00881"/>
    </source>
</evidence>
<evidence type="ECO:0000313" key="10">
    <source>
        <dbReference type="Proteomes" id="UP000274271"/>
    </source>
</evidence>
<comment type="similarity">
    <text evidence="2">Belongs to the nitroreductase family.</text>
</comment>
<dbReference type="Pfam" id="PF00881">
    <property type="entry name" value="Nitroreductase"/>
    <property type="match status" value="1"/>
</dbReference>
<proteinExistence type="inferred from homology"/>
<dbReference type="CDD" id="cd02135">
    <property type="entry name" value="YdjA-like"/>
    <property type="match status" value="1"/>
</dbReference>
<organism evidence="9 10">
    <name type="scientific">Larkinella knui</name>
    <dbReference type="NCBI Taxonomy" id="2025310"/>
    <lineage>
        <taxon>Bacteria</taxon>
        <taxon>Pseudomonadati</taxon>
        <taxon>Bacteroidota</taxon>
        <taxon>Cytophagia</taxon>
        <taxon>Cytophagales</taxon>
        <taxon>Spirosomataceae</taxon>
        <taxon>Larkinella</taxon>
    </lineage>
</organism>
<dbReference type="InterPro" id="IPR052530">
    <property type="entry name" value="NAD(P)H_nitroreductase"/>
</dbReference>
<keyword evidence="10" id="KW-1185">Reference proteome</keyword>
<sequence>METAFETINHIIRSRRSIFPPDYTDQQIPRDVIETIVANANFAPTHRLTQPWRFTIFREKGLFRLADFLAENYRLHTPPAAFSEGKYETTRTKVLQSSCVMVITMQLHPDKVPEWEELAAVACAVQNMWLTATALNVGAYWSTPGNLEALGEFLNLNSSQKCVGLFYMGYHNAKAKPAIRKPIEEKVTWVEEN</sequence>
<keyword evidence="7" id="KW-0520">NAD</keyword>
<keyword evidence="6" id="KW-0560">Oxidoreductase</keyword>
<dbReference type="InterPro" id="IPR026021">
    <property type="entry name" value="YdjA-like"/>
</dbReference>
<keyword evidence="5" id="KW-0521">NADP</keyword>
<evidence type="ECO:0000256" key="3">
    <source>
        <dbReference type="ARBA" id="ARBA00022630"/>
    </source>
</evidence>
<dbReference type="SUPFAM" id="SSF55469">
    <property type="entry name" value="FMN-dependent nitroreductase-like"/>
    <property type="match status" value="1"/>
</dbReference>
<dbReference type="InterPro" id="IPR029479">
    <property type="entry name" value="Nitroreductase"/>
</dbReference>
<name>A0A3P1CKD7_9BACT</name>
<evidence type="ECO:0000256" key="1">
    <source>
        <dbReference type="ARBA" id="ARBA00001917"/>
    </source>
</evidence>
<evidence type="ECO:0000313" key="9">
    <source>
        <dbReference type="EMBL" id="RRB13670.1"/>
    </source>
</evidence>
<dbReference type="OrthoDB" id="9804207at2"/>